<dbReference type="Gene3D" id="3.40.50.1820">
    <property type="entry name" value="alpha/beta hydrolase"/>
    <property type="match status" value="1"/>
</dbReference>
<evidence type="ECO:0000313" key="1">
    <source>
        <dbReference type="EMBL" id="CAD8840818.1"/>
    </source>
</evidence>
<gene>
    <name evidence="1" type="ORF">NSCI0253_LOCUS15166</name>
</gene>
<dbReference type="AlphaFoldDB" id="A0A7S1F3G6"/>
<dbReference type="EMBL" id="HBFQ01021702">
    <property type="protein sequence ID" value="CAD8840818.1"/>
    <property type="molecule type" value="Transcribed_RNA"/>
</dbReference>
<dbReference type="Pfam" id="PF06821">
    <property type="entry name" value="Ser_hydrolase"/>
    <property type="match status" value="1"/>
</dbReference>
<name>A0A7S1F3G6_NOCSC</name>
<dbReference type="PANTHER" id="PTHR15394:SF3">
    <property type="entry name" value="SERINE HYDROLASE RBBP9"/>
    <property type="match status" value="1"/>
</dbReference>
<dbReference type="InterPro" id="IPR010662">
    <property type="entry name" value="RBBP9/YdeN"/>
</dbReference>
<sequence length="348" mass="38825">MTPARCTVDSEDGLSKVASKAPNARFLVPELADEESPEGWEVMGLSRVRVTATVRQFLEHALYDLTSAIPLEYRSLPAVEEQRDLLRSLLDGRKWPFTVELHSVAGPADDESSLESRRFQELEEERGCEFLDVDGPCQSIDEQLGLLVEPAKNPVAVELGAAAEIKRVVIAPGNGCDDILDANWYGWLYERLRAENLFESVVCRDFPDPSQAKRSEWIPFLVDDLAVGPDTILVGHSSGAEAAMRLAEEHLVGGLVLVSACHTDLGLEDERDSGYYPPSGGAWNWKAIRKNTGWIVQFHSRDDSLVPVAEGRFVAEALQSDYHELDGHDHFFDEFEEIFDIIRSKMQV</sequence>
<dbReference type="InterPro" id="IPR029058">
    <property type="entry name" value="AB_hydrolase_fold"/>
</dbReference>
<accession>A0A7S1F3G6</accession>
<organism evidence="1">
    <name type="scientific">Noctiluca scintillans</name>
    <name type="common">Sea sparkle</name>
    <name type="synonym">Red tide dinoflagellate</name>
    <dbReference type="NCBI Taxonomy" id="2966"/>
    <lineage>
        <taxon>Eukaryota</taxon>
        <taxon>Sar</taxon>
        <taxon>Alveolata</taxon>
        <taxon>Dinophyceae</taxon>
        <taxon>Noctilucales</taxon>
        <taxon>Noctilucaceae</taxon>
        <taxon>Noctiluca</taxon>
    </lineage>
</organism>
<protein>
    <submittedName>
        <fullName evidence="1">Uncharacterized protein</fullName>
    </submittedName>
</protein>
<reference evidence="1" key="1">
    <citation type="submission" date="2021-01" db="EMBL/GenBank/DDBJ databases">
        <authorList>
            <person name="Corre E."/>
            <person name="Pelletier E."/>
            <person name="Niang G."/>
            <person name="Scheremetjew M."/>
            <person name="Finn R."/>
            <person name="Kale V."/>
            <person name="Holt S."/>
            <person name="Cochrane G."/>
            <person name="Meng A."/>
            <person name="Brown T."/>
            <person name="Cohen L."/>
        </authorList>
    </citation>
    <scope>NUCLEOTIDE SEQUENCE</scope>
</reference>
<dbReference type="PANTHER" id="PTHR15394">
    <property type="entry name" value="SERINE HYDROLASE RBBP9"/>
    <property type="match status" value="1"/>
</dbReference>
<dbReference type="SUPFAM" id="SSF53474">
    <property type="entry name" value="alpha/beta-Hydrolases"/>
    <property type="match status" value="1"/>
</dbReference>
<proteinExistence type="predicted"/>
<dbReference type="GO" id="GO:0016787">
    <property type="term" value="F:hydrolase activity"/>
    <property type="evidence" value="ECO:0007669"/>
    <property type="project" value="InterPro"/>
</dbReference>